<name>A0A5C0UFG2_9PROT</name>
<dbReference type="Gene3D" id="3.30.1490.20">
    <property type="entry name" value="ATP-grasp fold, A domain"/>
    <property type="match status" value="1"/>
</dbReference>
<protein>
    <submittedName>
        <fullName evidence="6">ATP-grasp domain-containing protein</fullName>
    </submittedName>
</protein>
<dbReference type="EMBL" id="CP043314">
    <property type="protein sequence ID" value="QEK38846.1"/>
    <property type="molecule type" value="Genomic_DNA"/>
</dbReference>
<dbReference type="GO" id="GO:0046872">
    <property type="term" value="F:metal ion binding"/>
    <property type="evidence" value="ECO:0007669"/>
    <property type="project" value="InterPro"/>
</dbReference>
<sequence length="332" mass="37554">MHNLVILSGGWEEKEASIGLKNLFYPALKDKYSVFVIDPADYISEEEANRCFEIKRFDENGRIFSEAENCIRSEILKINPVLVVNLMPGLWGEDGRAQMLLNNIGVQYTGPSACDAYITFDKYKTIQIVKKLGVKCPESHMMNLEEYKKVDLYPHIVKNPKSGSSNQVYYVDSESAKQEVVDGWSADFVVENVLPGLEYAFAVLSGSVIGGIEIKHEKPIYSKECKQTGNGVSFRDATEVLKDDVLEKVKDYCSKIYIELNMSGICRIDFKIEYDCVYFLEVNSIPGNTLVPRIFNYADLDLENMVNMHINNANTPALSKCESADSEKRRII</sequence>
<evidence type="ECO:0000256" key="2">
    <source>
        <dbReference type="ARBA" id="ARBA00022598"/>
    </source>
</evidence>
<dbReference type="RefSeq" id="WP_148971969.1">
    <property type="nucleotide sequence ID" value="NZ_CP043314.1"/>
</dbReference>
<keyword evidence="7" id="KW-1185">Reference proteome</keyword>
<proteinExistence type="inferred from homology"/>
<evidence type="ECO:0000256" key="3">
    <source>
        <dbReference type="ARBA" id="ARBA00023316"/>
    </source>
</evidence>
<feature type="domain" description="ATP-grasp" evidence="5">
    <location>
        <begin position="126"/>
        <end position="311"/>
    </location>
</feature>
<reference evidence="6 7" key="1">
    <citation type="submission" date="2019-08" db="EMBL/GenBank/DDBJ databases">
        <title>Highly reduced genomes of protist endosymbionts show evolutionary convergence.</title>
        <authorList>
            <person name="George E."/>
            <person name="Husnik F."/>
            <person name="Tashyreva D."/>
            <person name="Prokopchuk G."/>
            <person name="Horak A."/>
            <person name="Kwong W.K."/>
            <person name="Lukes J."/>
            <person name="Keeling P.J."/>
        </authorList>
    </citation>
    <scope>NUCLEOTIDE SEQUENCE [LARGE SCALE GENOMIC DNA]</scope>
    <source>
        <strain evidence="6">1604HC</strain>
    </source>
</reference>
<evidence type="ECO:0000256" key="1">
    <source>
        <dbReference type="ARBA" id="ARBA00010871"/>
    </source>
</evidence>
<dbReference type="Proteomes" id="UP000324924">
    <property type="component" value="Chromosome"/>
</dbReference>
<dbReference type="GO" id="GO:0005524">
    <property type="term" value="F:ATP binding"/>
    <property type="evidence" value="ECO:0007669"/>
    <property type="project" value="UniProtKB-UniRule"/>
</dbReference>
<evidence type="ECO:0000313" key="7">
    <source>
        <dbReference type="Proteomes" id="UP000324924"/>
    </source>
</evidence>
<dbReference type="InterPro" id="IPR016185">
    <property type="entry name" value="PreATP-grasp_dom_sf"/>
</dbReference>
<dbReference type="InterPro" id="IPR013815">
    <property type="entry name" value="ATP_grasp_subdomain_1"/>
</dbReference>
<dbReference type="KEGG" id="nabu:FZC36_00085"/>
<dbReference type="Gene3D" id="3.40.50.20">
    <property type="match status" value="1"/>
</dbReference>
<dbReference type="PANTHER" id="PTHR23132:SF23">
    <property type="entry name" value="D-ALANINE--D-ALANINE LIGASE B"/>
    <property type="match status" value="1"/>
</dbReference>
<dbReference type="SUPFAM" id="SSF56059">
    <property type="entry name" value="Glutathione synthetase ATP-binding domain-like"/>
    <property type="match status" value="1"/>
</dbReference>
<dbReference type="InterPro" id="IPR011095">
    <property type="entry name" value="Dala_Dala_lig_C"/>
</dbReference>
<dbReference type="Gene3D" id="3.30.470.20">
    <property type="entry name" value="ATP-grasp fold, B domain"/>
    <property type="match status" value="1"/>
</dbReference>
<dbReference type="PANTHER" id="PTHR23132">
    <property type="entry name" value="D-ALANINE--D-ALANINE LIGASE"/>
    <property type="match status" value="1"/>
</dbReference>
<gene>
    <name evidence="6" type="ORF">FZC36_00085</name>
</gene>
<dbReference type="OrthoDB" id="9813261at2"/>
<evidence type="ECO:0000259" key="5">
    <source>
        <dbReference type="PROSITE" id="PS50975"/>
    </source>
</evidence>
<dbReference type="PROSITE" id="PS50975">
    <property type="entry name" value="ATP_GRASP"/>
    <property type="match status" value="1"/>
</dbReference>
<accession>A0A5C0UFG2</accession>
<dbReference type="GO" id="GO:0008716">
    <property type="term" value="F:D-alanine-D-alanine ligase activity"/>
    <property type="evidence" value="ECO:0007669"/>
    <property type="project" value="InterPro"/>
</dbReference>
<dbReference type="AlphaFoldDB" id="A0A5C0UFG2"/>
<keyword evidence="4" id="KW-0067">ATP-binding</keyword>
<dbReference type="InterPro" id="IPR011761">
    <property type="entry name" value="ATP-grasp"/>
</dbReference>
<comment type="similarity">
    <text evidence="1">Belongs to the D-alanine--D-alanine ligase family.</text>
</comment>
<keyword evidence="2" id="KW-0436">Ligase</keyword>
<dbReference type="Pfam" id="PF07478">
    <property type="entry name" value="Dala_Dala_lig_C"/>
    <property type="match status" value="1"/>
</dbReference>
<dbReference type="SUPFAM" id="SSF52440">
    <property type="entry name" value="PreATP-grasp domain"/>
    <property type="match status" value="1"/>
</dbReference>
<keyword evidence="4" id="KW-0547">Nucleotide-binding</keyword>
<dbReference type="GO" id="GO:0071555">
    <property type="term" value="P:cell wall organization"/>
    <property type="evidence" value="ECO:0007669"/>
    <property type="project" value="UniProtKB-KW"/>
</dbReference>
<keyword evidence="3" id="KW-0961">Cell wall biogenesis/degradation</keyword>
<evidence type="ECO:0000313" key="6">
    <source>
        <dbReference type="EMBL" id="QEK38846.1"/>
    </source>
</evidence>
<organism evidence="6 7">
    <name type="scientific">Candidatus Nesciobacter abundans</name>
    <dbReference type="NCBI Taxonomy" id="2601668"/>
    <lineage>
        <taxon>Bacteria</taxon>
        <taxon>Pseudomonadati</taxon>
        <taxon>Pseudomonadota</taxon>
        <taxon>Alphaproteobacteria</taxon>
        <taxon>Holosporales</taxon>
        <taxon>Holosporaceae</taxon>
        <taxon>Candidatus Nesciobacter</taxon>
    </lineage>
</organism>
<evidence type="ECO:0000256" key="4">
    <source>
        <dbReference type="PROSITE-ProRule" id="PRU00409"/>
    </source>
</evidence>